<dbReference type="Pfam" id="PF07261">
    <property type="entry name" value="DnaB_2"/>
    <property type="match status" value="1"/>
</dbReference>
<gene>
    <name evidence="5" type="ORF">UQ64_06550</name>
</gene>
<reference evidence="5 6" key="1">
    <citation type="journal article" date="2015" name="Int. Biodeterior. Biodegradation">
        <title>Physiological and genetic screening methods for the isolation of methyl tert-butyl ether-degrading bacteria for bioremediation purposes.</title>
        <authorList>
            <person name="Guisado I.M."/>
            <person name="Purswani J."/>
            <person name="Gonzalez Lopez J."/>
            <person name="Pozo C."/>
        </authorList>
    </citation>
    <scope>NUCLEOTIDE SEQUENCE [LARGE SCALE GENOMIC DNA]</scope>
    <source>
        <strain evidence="5 6">SH7</strain>
    </source>
</reference>
<dbReference type="OrthoDB" id="1821976at2"/>
<dbReference type="EMBL" id="LCZJ02000015">
    <property type="protein sequence ID" value="KTD88149.1"/>
    <property type="molecule type" value="Genomic_DNA"/>
</dbReference>
<comment type="caution">
    <text evidence="5">The sequence shown here is derived from an EMBL/GenBank/DDBJ whole genome shotgun (WGS) entry which is preliminary data.</text>
</comment>
<evidence type="ECO:0000259" key="4">
    <source>
        <dbReference type="Pfam" id="PF07261"/>
    </source>
</evidence>
<dbReference type="Proteomes" id="UP000054709">
    <property type="component" value="Unassembled WGS sequence"/>
</dbReference>
<dbReference type="AlphaFoldDB" id="A0A0W1B3L5"/>
<keyword evidence="6" id="KW-1185">Reference proteome</keyword>
<dbReference type="InterPro" id="IPR036388">
    <property type="entry name" value="WH-like_DNA-bd_sf"/>
</dbReference>
<dbReference type="Gene3D" id="1.10.10.630">
    <property type="entry name" value="DnaD domain-like"/>
    <property type="match status" value="1"/>
</dbReference>
<evidence type="ECO:0000313" key="5">
    <source>
        <dbReference type="EMBL" id="KTD88149.1"/>
    </source>
</evidence>
<protein>
    <submittedName>
        <fullName evidence="5">Replication protein</fullName>
    </submittedName>
</protein>
<evidence type="ECO:0000313" key="6">
    <source>
        <dbReference type="Proteomes" id="UP000054709"/>
    </source>
</evidence>
<feature type="domain" description="DnaB/C C-terminal" evidence="4">
    <location>
        <begin position="238"/>
        <end position="299"/>
    </location>
</feature>
<dbReference type="Pfam" id="PF04492">
    <property type="entry name" value="Phage_rep_O"/>
    <property type="match status" value="1"/>
</dbReference>
<comment type="similarity">
    <text evidence="1">Belongs to the DnaB/DnaD family.</text>
</comment>
<dbReference type="Gene3D" id="1.10.10.10">
    <property type="entry name" value="Winged helix-like DNA-binding domain superfamily/Winged helix DNA-binding domain"/>
    <property type="match status" value="1"/>
</dbReference>
<dbReference type="InterPro" id="IPR034829">
    <property type="entry name" value="DnaD-like_sf"/>
</dbReference>
<dbReference type="SUPFAM" id="SSF158499">
    <property type="entry name" value="DnaD domain-like"/>
    <property type="match status" value="1"/>
</dbReference>
<dbReference type="GO" id="GO:0006260">
    <property type="term" value="P:DNA replication"/>
    <property type="evidence" value="ECO:0007669"/>
    <property type="project" value="InterPro"/>
</dbReference>
<accession>A0A0W1B3L5</accession>
<name>A0A0W1B3L5_9BACL</name>
<evidence type="ECO:0000256" key="2">
    <source>
        <dbReference type="SAM" id="MobiDB-lite"/>
    </source>
</evidence>
<proteinExistence type="inferred from homology"/>
<feature type="region of interest" description="Disordered" evidence="2">
    <location>
        <begin position="131"/>
        <end position="155"/>
    </location>
</feature>
<organism evidence="5 6">
    <name type="scientific">Paenibacillus etheri</name>
    <dbReference type="NCBI Taxonomy" id="1306852"/>
    <lineage>
        <taxon>Bacteria</taxon>
        <taxon>Bacillati</taxon>
        <taxon>Bacillota</taxon>
        <taxon>Bacilli</taxon>
        <taxon>Bacillales</taxon>
        <taxon>Paenibacillaceae</taxon>
        <taxon>Paenibacillus</taxon>
    </lineage>
</organism>
<evidence type="ECO:0000259" key="3">
    <source>
        <dbReference type="Pfam" id="PF04492"/>
    </source>
</evidence>
<sequence length="341" mass="38783">MDSNVNPQPTDAHIRINHEIHRELIRRKFTQRQRDIIDFILTLSWGCGKPSAIIPQLKHFELCGIRKNHIRAELIALCGKKVILWEQSLNIFQINKHYDQWSVDPIESFDLKKMKELINLNIENHSPNLTKMVPKKGTQFPNKEPKIGSRKGNSVTHSGTKFLKRELCGSQKGNFPVPNSGTVRRHYPSHIKAFSVSKESIKAIIKRSSSNKSILSEIDTEPKTINSSPNYSFGYLYQAYEKNFTEDGKVTPFETEEFGALFDEYGGEWMLKAMREASRHKVLTLAYVGGILKGYRKRGGPEAVTSGGRDSPAITTIPENDPIMDRIRKADEQRLAQYGTA</sequence>
<dbReference type="InterPro" id="IPR006497">
    <property type="entry name" value="Phage_lambda_VrpO_N"/>
</dbReference>
<evidence type="ECO:0000256" key="1">
    <source>
        <dbReference type="ARBA" id="ARBA00093462"/>
    </source>
</evidence>
<dbReference type="InterPro" id="IPR006343">
    <property type="entry name" value="DnaB/C_C"/>
</dbReference>
<feature type="domain" description="Bacteriophage lambda Replication protein O N-terminal" evidence="3">
    <location>
        <begin position="11"/>
        <end position="101"/>
    </location>
</feature>